<feature type="domain" description="ParB-like N-terminal" evidence="1">
    <location>
        <begin position="8"/>
        <end position="98"/>
    </location>
</feature>
<dbReference type="SUPFAM" id="SSF110849">
    <property type="entry name" value="ParB/Sulfiredoxin"/>
    <property type="match status" value="1"/>
</dbReference>
<dbReference type="SMART" id="SM00470">
    <property type="entry name" value="ParB"/>
    <property type="match status" value="1"/>
</dbReference>
<dbReference type="HOGENOM" id="CLU_896958_0_0_0"/>
<dbReference type="InterPro" id="IPR036086">
    <property type="entry name" value="ParB/Sulfiredoxin_sf"/>
</dbReference>
<dbReference type="Gene3D" id="3.90.1530.10">
    <property type="entry name" value="Conserved hypothetical protein from pyrococcus furiosus pfu- 392566-001, ParB domain"/>
    <property type="match status" value="1"/>
</dbReference>
<gene>
    <name evidence="2" type="ORF">HL41_02430</name>
</gene>
<dbReference type="PANTHER" id="PTHR33375:SF1">
    <property type="entry name" value="CHROMOSOME-PARTITIONING PROTEIN PARB-RELATED"/>
    <property type="match status" value="1"/>
</dbReference>
<accession>A0A075WSA7</accession>
<dbReference type="PANTHER" id="PTHR33375">
    <property type="entry name" value="CHROMOSOME-PARTITIONING PROTEIN PARB-RELATED"/>
    <property type="match status" value="1"/>
</dbReference>
<dbReference type="GO" id="GO:0005694">
    <property type="term" value="C:chromosome"/>
    <property type="evidence" value="ECO:0007669"/>
    <property type="project" value="TreeGrafter"/>
</dbReference>
<dbReference type="AlphaFoldDB" id="A0A075WSA7"/>
<keyword evidence="3" id="KW-1185">Reference proteome</keyword>
<dbReference type="STRING" id="289377.HL41_02430"/>
<reference evidence="2 3" key="1">
    <citation type="journal article" date="2015" name="Genome Announc.">
        <title>Genome Sequence of a Sulfate-Reducing Thermophilic Bacterium, Thermodesulfobacterium commune DSM 2178T (Phylum Thermodesulfobacteria).</title>
        <authorList>
            <person name="Bhatnagar S."/>
            <person name="Badger J.H."/>
            <person name="Madupu R."/>
            <person name="Khouri H.M."/>
            <person name="O'Connor E.M."/>
            <person name="Robb F.T."/>
            <person name="Ward N.L."/>
            <person name="Eisen J.A."/>
        </authorList>
    </citation>
    <scope>NUCLEOTIDE SEQUENCE [LARGE SCALE GENOMIC DNA]</scope>
    <source>
        <strain evidence="2 3">DSM 2178</strain>
    </source>
</reference>
<dbReference type="eggNOG" id="COG1475">
    <property type="taxonomic scope" value="Bacteria"/>
</dbReference>
<sequence length="311" mass="36751">MLGPITCKTIDLSSVSTEDRSYLFSFPKRDIFLIESIKNWGLLQPPILYLPKEGAFQIICGEGRVLACKTIGFKEIKALVLKKLSPKELLLISLESNLFRNLNLVEKAEFLNKAIPLFTLDEILILMKKINLPPNNIWLKILLEINKLDIEFKNLIINDKLNLHILQFFKFLNEIEKKEFLLVITRLNLSFSEQREVLEKLLDLKRRLRLTSLLPEELKDALNYEEFNQRRKTFFERLKELYYPNLSAKMMTLKPYIEKLQKKQINVKLSPYLEKKEIELIFKVKDSQEFSQKIEFLTQNEEVIKKILETI</sequence>
<dbReference type="KEGG" id="tcm:HL41_02430"/>
<organism evidence="2 3">
    <name type="scientific">Thermodesulfobacterium commune DSM 2178</name>
    <dbReference type="NCBI Taxonomy" id="289377"/>
    <lineage>
        <taxon>Bacteria</taxon>
        <taxon>Pseudomonadati</taxon>
        <taxon>Thermodesulfobacteriota</taxon>
        <taxon>Thermodesulfobacteria</taxon>
        <taxon>Thermodesulfobacteriales</taxon>
        <taxon>Thermodesulfobacteriaceae</taxon>
        <taxon>Thermodesulfobacterium</taxon>
    </lineage>
</organism>
<dbReference type="Proteomes" id="UP000028481">
    <property type="component" value="Chromosome"/>
</dbReference>
<evidence type="ECO:0000259" key="1">
    <source>
        <dbReference type="SMART" id="SM00470"/>
    </source>
</evidence>
<dbReference type="EMBL" id="CP008796">
    <property type="protein sequence ID" value="AIH03741.1"/>
    <property type="molecule type" value="Genomic_DNA"/>
</dbReference>
<dbReference type="RefSeq" id="WP_038061109.1">
    <property type="nucleotide sequence ID" value="NZ_CP008796.1"/>
</dbReference>
<dbReference type="PaxDb" id="289377-HL41_02430"/>
<proteinExistence type="predicted"/>
<dbReference type="GO" id="GO:0007059">
    <property type="term" value="P:chromosome segregation"/>
    <property type="evidence" value="ECO:0007669"/>
    <property type="project" value="TreeGrafter"/>
</dbReference>
<protein>
    <recommendedName>
        <fullName evidence="1">ParB-like N-terminal domain-containing protein</fullName>
    </recommendedName>
</protein>
<dbReference type="InterPro" id="IPR003115">
    <property type="entry name" value="ParB_N"/>
</dbReference>
<evidence type="ECO:0000313" key="2">
    <source>
        <dbReference type="EMBL" id="AIH03741.1"/>
    </source>
</evidence>
<dbReference type="InterPro" id="IPR050336">
    <property type="entry name" value="Chromosome_partition/occlusion"/>
</dbReference>
<name>A0A075WSA7_9BACT</name>
<dbReference type="Pfam" id="PF02195">
    <property type="entry name" value="ParB_N"/>
    <property type="match status" value="1"/>
</dbReference>
<evidence type="ECO:0000313" key="3">
    <source>
        <dbReference type="Proteomes" id="UP000028481"/>
    </source>
</evidence>
<dbReference type="OrthoDB" id="9793293at2"/>